<protein>
    <submittedName>
        <fullName evidence="2">GNAT family N-acetyltransferase</fullName>
    </submittedName>
</protein>
<dbReference type="OrthoDB" id="9796171at2"/>
<dbReference type="EMBL" id="QFVR01000022">
    <property type="protein sequence ID" value="PWI24411.1"/>
    <property type="molecule type" value="Genomic_DNA"/>
</dbReference>
<keyword evidence="2" id="KW-0808">Transferase</keyword>
<dbReference type="CDD" id="cd04301">
    <property type="entry name" value="NAT_SF"/>
    <property type="match status" value="1"/>
</dbReference>
<dbReference type="PANTHER" id="PTHR13355:SF11">
    <property type="entry name" value="GLUCOSAMINE 6-PHOSPHATE N-ACETYLTRANSFERASE"/>
    <property type="match status" value="1"/>
</dbReference>
<dbReference type="RefSeq" id="WP_109307005.1">
    <property type="nucleotide sequence ID" value="NZ_BJUF01000015.1"/>
</dbReference>
<dbReference type="AlphaFoldDB" id="A0A2U3AIX5"/>
<dbReference type="PROSITE" id="PS51186">
    <property type="entry name" value="GNAT"/>
    <property type="match status" value="1"/>
</dbReference>
<gene>
    <name evidence="2" type="ORF">DEX24_13830</name>
</gene>
<dbReference type="InterPro" id="IPR016181">
    <property type="entry name" value="Acyl_CoA_acyltransferase"/>
</dbReference>
<feature type="domain" description="N-acetyltransferase" evidence="1">
    <location>
        <begin position="6"/>
        <end position="146"/>
    </location>
</feature>
<evidence type="ECO:0000313" key="3">
    <source>
        <dbReference type="Proteomes" id="UP000245938"/>
    </source>
</evidence>
<dbReference type="InterPro" id="IPR039143">
    <property type="entry name" value="GNPNAT1-like"/>
</dbReference>
<sequence>MNIKTTTLQQLEPQEIVAIFKLRVDVFVVEQQCPYPEIDDDDLSCQHLQMKDDDNHLIAYCRIIEDPVGIRIGRVIVHPNYRAKKIGQKLMTAALEHIHTMESSSPKIMLSAQSHLQKFYGSFGFIATSTVYEEDGIPHIDMAIPQ</sequence>
<organism evidence="2 3">
    <name type="scientific">Kurthia sibirica</name>
    <dbReference type="NCBI Taxonomy" id="202750"/>
    <lineage>
        <taxon>Bacteria</taxon>
        <taxon>Bacillati</taxon>
        <taxon>Bacillota</taxon>
        <taxon>Bacilli</taxon>
        <taxon>Bacillales</taxon>
        <taxon>Caryophanaceae</taxon>
        <taxon>Kurthia</taxon>
    </lineage>
</organism>
<dbReference type="SUPFAM" id="SSF55729">
    <property type="entry name" value="Acyl-CoA N-acyltransferases (Nat)"/>
    <property type="match status" value="1"/>
</dbReference>
<name>A0A2U3AIX5_9BACL</name>
<dbReference type="Proteomes" id="UP000245938">
    <property type="component" value="Unassembled WGS sequence"/>
</dbReference>
<accession>A0A2U3AIX5</accession>
<dbReference type="Pfam" id="PF13673">
    <property type="entry name" value="Acetyltransf_10"/>
    <property type="match status" value="1"/>
</dbReference>
<evidence type="ECO:0000313" key="2">
    <source>
        <dbReference type="EMBL" id="PWI24411.1"/>
    </source>
</evidence>
<dbReference type="PANTHER" id="PTHR13355">
    <property type="entry name" value="GLUCOSAMINE 6-PHOSPHATE N-ACETYLTRANSFERASE"/>
    <property type="match status" value="1"/>
</dbReference>
<dbReference type="GO" id="GO:0004343">
    <property type="term" value="F:glucosamine 6-phosphate N-acetyltransferase activity"/>
    <property type="evidence" value="ECO:0007669"/>
    <property type="project" value="TreeGrafter"/>
</dbReference>
<dbReference type="Gene3D" id="3.40.630.30">
    <property type="match status" value="1"/>
</dbReference>
<comment type="caution">
    <text evidence="2">The sequence shown here is derived from an EMBL/GenBank/DDBJ whole genome shotgun (WGS) entry which is preliminary data.</text>
</comment>
<reference evidence="2 3" key="1">
    <citation type="submission" date="2018-05" db="EMBL/GenBank/DDBJ databases">
        <title>Kurthia sibirica genome sequence.</title>
        <authorList>
            <person name="Maclea K.S."/>
            <person name="Goen A.E."/>
        </authorList>
    </citation>
    <scope>NUCLEOTIDE SEQUENCE [LARGE SCALE GENOMIC DNA]</scope>
    <source>
        <strain evidence="2 3">ATCC 49154</strain>
    </source>
</reference>
<dbReference type="InterPro" id="IPR000182">
    <property type="entry name" value="GNAT_dom"/>
</dbReference>
<keyword evidence="3" id="KW-1185">Reference proteome</keyword>
<proteinExistence type="predicted"/>
<evidence type="ECO:0000259" key="1">
    <source>
        <dbReference type="PROSITE" id="PS51186"/>
    </source>
</evidence>